<sequence>MSSCEGYALCRAVQIIGIMDSTIYASLRPLVTVGHQKNTPQYLNSLYEGMGIPVECRRRSEHSSGTETSALNVTEQREDQ</sequence>
<organism evidence="2 3">
    <name type="scientific">Sorghum bicolor</name>
    <name type="common">Sorghum</name>
    <name type="synonym">Sorghum vulgare</name>
    <dbReference type="NCBI Taxonomy" id="4558"/>
    <lineage>
        <taxon>Eukaryota</taxon>
        <taxon>Viridiplantae</taxon>
        <taxon>Streptophyta</taxon>
        <taxon>Embryophyta</taxon>
        <taxon>Tracheophyta</taxon>
        <taxon>Spermatophyta</taxon>
        <taxon>Magnoliopsida</taxon>
        <taxon>Liliopsida</taxon>
        <taxon>Poales</taxon>
        <taxon>Poaceae</taxon>
        <taxon>PACMAD clade</taxon>
        <taxon>Panicoideae</taxon>
        <taxon>Andropogonodae</taxon>
        <taxon>Andropogoneae</taxon>
        <taxon>Sorghinae</taxon>
        <taxon>Sorghum</taxon>
    </lineage>
</organism>
<evidence type="ECO:0000313" key="3">
    <source>
        <dbReference type="Proteomes" id="UP000000768"/>
    </source>
</evidence>
<name>A0A1B6QCP6_SORBI</name>
<feature type="region of interest" description="Disordered" evidence="1">
    <location>
        <begin position="57"/>
        <end position="80"/>
    </location>
</feature>
<proteinExistence type="predicted"/>
<dbReference type="Proteomes" id="UP000000768">
    <property type="component" value="Chromosome 2"/>
</dbReference>
<reference evidence="3" key="2">
    <citation type="journal article" date="2018" name="Plant J.">
        <title>The Sorghum bicolor reference genome: improved assembly, gene annotations, a transcriptome atlas, and signatures of genome organization.</title>
        <authorList>
            <person name="McCormick R.F."/>
            <person name="Truong S.K."/>
            <person name="Sreedasyam A."/>
            <person name="Jenkins J."/>
            <person name="Shu S."/>
            <person name="Sims D."/>
            <person name="Kennedy M."/>
            <person name="Amirebrahimi M."/>
            <person name="Weers B.D."/>
            <person name="McKinley B."/>
            <person name="Mattison A."/>
            <person name="Morishige D.T."/>
            <person name="Grimwood J."/>
            <person name="Schmutz J."/>
            <person name="Mullet J.E."/>
        </authorList>
    </citation>
    <scope>NUCLEOTIDE SEQUENCE [LARGE SCALE GENOMIC DNA]</scope>
    <source>
        <strain evidence="3">cv. BTx623</strain>
    </source>
</reference>
<dbReference type="EMBL" id="CM000761">
    <property type="protein sequence ID" value="KXG35696.1"/>
    <property type="molecule type" value="Genomic_DNA"/>
</dbReference>
<feature type="compositionally biased region" description="Polar residues" evidence="1">
    <location>
        <begin position="65"/>
        <end position="74"/>
    </location>
</feature>
<dbReference type="InParanoid" id="A0A1B6QCP6"/>
<protein>
    <submittedName>
        <fullName evidence="2">Uncharacterized protein</fullName>
    </submittedName>
</protein>
<dbReference type="Gramene" id="KXG35696">
    <property type="protein sequence ID" value="KXG35696"/>
    <property type="gene ID" value="SORBI_3002G212800"/>
</dbReference>
<gene>
    <name evidence="2" type="ORF">SORBI_3002G212800</name>
</gene>
<reference evidence="2 3" key="1">
    <citation type="journal article" date="2009" name="Nature">
        <title>The Sorghum bicolor genome and the diversification of grasses.</title>
        <authorList>
            <person name="Paterson A.H."/>
            <person name="Bowers J.E."/>
            <person name="Bruggmann R."/>
            <person name="Dubchak I."/>
            <person name="Grimwood J."/>
            <person name="Gundlach H."/>
            <person name="Haberer G."/>
            <person name="Hellsten U."/>
            <person name="Mitros T."/>
            <person name="Poliakov A."/>
            <person name="Schmutz J."/>
            <person name="Spannagl M."/>
            <person name="Tang H."/>
            <person name="Wang X."/>
            <person name="Wicker T."/>
            <person name="Bharti A.K."/>
            <person name="Chapman J."/>
            <person name="Feltus F.A."/>
            <person name="Gowik U."/>
            <person name="Grigoriev I.V."/>
            <person name="Lyons E."/>
            <person name="Maher C.A."/>
            <person name="Martis M."/>
            <person name="Narechania A."/>
            <person name="Otillar R.P."/>
            <person name="Penning B.W."/>
            <person name="Salamov A.A."/>
            <person name="Wang Y."/>
            <person name="Zhang L."/>
            <person name="Carpita N.C."/>
            <person name="Freeling M."/>
            <person name="Gingle A.R."/>
            <person name="Hash C.T."/>
            <person name="Keller B."/>
            <person name="Klein P."/>
            <person name="Kresovich S."/>
            <person name="McCann M.C."/>
            <person name="Ming R."/>
            <person name="Peterson D.G."/>
            <person name="Mehboob-ur-Rahman"/>
            <person name="Ware D."/>
            <person name="Westhoff P."/>
            <person name="Mayer K.F."/>
            <person name="Messing J."/>
            <person name="Rokhsar D.S."/>
        </authorList>
    </citation>
    <scope>NUCLEOTIDE SEQUENCE [LARGE SCALE GENOMIC DNA]</scope>
    <source>
        <strain evidence="3">cv. BTx623</strain>
    </source>
</reference>
<dbReference type="AlphaFoldDB" id="A0A1B6QCP6"/>
<keyword evidence="3" id="KW-1185">Reference proteome</keyword>
<evidence type="ECO:0000256" key="1">
    <source>
        <dbReference type="SAM" id="MobiDB-lite"/>
    </source>
</evidence>
<evidence type="ECO:0000313" key="2">
    <source>
        <dbReference type="EMBL" id="KXG35696.1"/>
    </source>
</evidence>
<accession>A0A1B6QCP6</accession>